<dbReference type="VEuPathDB" id="FungiDB:SPRG_13528"/>
<dbReference type="OrthoDB" id="27483at2759"/>
<reference evidence="1 2" key="1">
    <citation type="journal article" date="2013" name="PLoS Genet.">
        <title>Distinctive expansion of potential virulence genes in the genome of the oomycete fish pathogen Saprolegnia parasitica.</title>
        <authorList>
            <person name="Jiang R.H."/>
            <person name="de Bruijn I."/>
            <person name="Haas B.J."/>
            <person name="Belmonte R."/>
            <person name="Lobach L."/>
            <person name="Christie J."/>
            <person name="van den Ackerveken G."/>
            <person name="Bottin A."/>
            <person name="Bulone V."/>
            <person name="Diaz-Moreno S.M."/>
            <person name="Dumas B."/>
            <person name="Fan L."/>
            <person name="Gaulin E."/>
            <person name="Govers F."/>
            <person name="Grenville-Briggs L.J."/>
            <person name="Horner N.R."/>
            <person name="Levin J.Z."/>
            <person name="Mammella M."/>
            <person name="Meijer H.J."/>
            <person name="Morris P."/>
            <person name="Nusbaum C."/>
            <person name="Oome S."/>
            <person name="Phillips A.J."/>
            <person name="van Rooyen D."/>
            <person name="Rzeszutek E."/>
            <person name="Saraiva M."/>
            <person name="Secombes C.J."/>
            <person name="Seidl M.F."/>
            <person name="Snel B."/>
            <person name="Stassen J.H."/>
            <person name="Sykes S."/>
            <person name="Tripathy S."/>
            <person name="van den Berg H."/>
            <person name="Vega-Arreguin J.C."/>
            <person name="Wawra S."/>
            <person name="Young S.K."/>
            <person name="Zeng Q."/>
            <person name="Dieguez-Uribeondo J."/>
            <person name="Russ C."/>
            <person name="Tyler B.M."/>
            <person name="van West P."/>
        </authorList>
    </citation>
    <scope>NUCLEOTIDE SEQUENCE [LARGE SCALE GENOMIC DNA]</scope>
    <source>
        <strain evidence="1 2">CBS 223.65</strain>
    </source>
</reference>
<organism evidence="1 2">
    <name type="scientific">Saprolegnia parasitica (strain CBS 223.65)</name>
    <dbReference type="NCBI Taxonomy" id="695850"/>
    <lineage>
        <taxon>Eukaryota</taxon>
        <taxon>Sar</taxon>
        <taxon>Stramenopiles</taxon>
        <taxon>Oomycota</taxon>
        <taxon>Saprolegniomycetes</taxon>
        <taxon>Saprolegniales</taxon>
        <taxon>Saprolegniaceae</taxon>
        <taxon>Saprolegnia</taxon>
    </lineage>
</organism>
<dbReference type="Proteomes" id="UP000030745">
    <property type="component" value="Unassembled WGS sequence"/>
</dbReference>
<dbReference type="KEGG" id="spar:SPRG_13528"/>
<dbReference type="AlphaFoldDB" id="A0A067C2K8"/>
<accession>A0A067C2K8</accession>
<proteinExistence type="predicted"/>
<evidence type="ECO:0000313" key="2">
    <source>
        <dbReference type="Proteomes" id="UP000030745"/>
    </source>
</evidence>
<evidence type="ECO:0000313" key="1">
    <source>
        <dbReference type="EMBL" id="KDO20776.1"/>
    </source>
</evidence>
<dbReference type="EMBL" id="KK583303">
    <property type="protein sequence ID" value="KDO20776.1"/>
    <property type="molecule type" value="Genomic_DNA"/>
</dbReference>
<keyword evidence="2" id="KW-1185">Reference proteome</keyword>
<gene>
    <name evidence="1" type="ORF">SPRG_13528</name>
</gene>
<dbReference type="RefSeq" id="XP_012208514.1">
    <property type="nucleotide sequence ID" value="XM_012353124.1"/>
</dbReference>
<dbReference type="GeneID" id="24135399"/>
<protein>
    <submittedName>
        <fullName evidence="1">Uncharacterized protein</fullName>
    </submittedName>
</protein>
<sequence>MRLVDGPIHPGLAAHEVALRQLRAASNYVFADAVSIQRVPEISVAGVDGCLAWPPTPAQLQQLATRYAVDRTILVPAKHMTVHDEEAWDRYFESQILDVVEHGLSLTTTDVVAIPTHLCIDTEGSADALLPLAVDRSAAADDCNTIGSLLLVLPSAFGGGDLTFAFDGHATEVPLTPCEHTLRFAATYRDAIVTSTRITSGCRVTLVHRLVGVDVDDVSTSILPVTRQQSVAAFTAIAAAPLPLIERVARPIQIPTLTFEALAPADAALVHVLLATHAYDVALVRFEAGNDDEDEADEEARDFRNIVASCVVHPSCDVPRAVADRVIGRSANAFLLDAPQATEYFVCAAHAIFFWPKASRAGVVGIDVALPLLTSALLDANAPRLGLDSAHDLARGTIGVYQSMSRLYIDQETCEINYEIDYLPPDHETLMMDALVASRDVALADLFLGDALSASLSLETAARMVHQCLAAFGWPALAAAMRRLLKRWVRRSMRETASLLVSLAGAVDAGVCAPLRQPFACEFFKLCWHEVLAHEDTWSKNSIDENLLIMEWYLDDVASLDTNNHWLGHRLPPALVSVVDSFLYHRCRATYTLLTLRTDDVVWQLEHIPLCLLQALEVQPAITQRPYMDALVHLIDRHDMDDLFEWDDALSVTGGYSLLVCMNRLGRCDETFLAKMRILCSFRTIMAISQLVTQESVTPLTAEILTSFLVDDATDVIDEALENDVIVRLAIATIDALVVLAPEKVADFMTHWVCTVNSLDANRRKLYPIVRALAQKFALVPVFAKMTVVLATFCRSVFTASGIRPELLPTVVADFVLGDVPLDPTHCSQCMDAAIFLKNGVVTQFQRNTRICADIRALANAHADRLTLQCSDWSNAYELRKVPGQATEAERIQYIRAHGDQARDITCVATLDTLIAALTASESGDQTCASRPHKRHRSDGA</sequence>
<name>A0A067C2K8_SAPPC</name>